<feature type="compositionally biased region" description="Basic residues" evidence="1">
    <location>
        <begin position="125"/>
        <end position="144"/>
    </location>
</feature>
<feature type="compositionally biased region" description="Low complexity" evidence="1">
    <location>
        <begin position="145"/>
        <end position="155"/>
    </location>
</feature>
<feature type="region of interest" description="Disordered" evidence="1">
    <location>
        <begin position="36"/>
        <end position="60"/>
    </location>
</feature>
<evidence type="ECO:0000313" key="2">
    <source>
        <dbReference type="EMBL" id="KAA8538234.1"/>
    </source>
</evidence>
<dbReference type="Proteomes" id="UP000325577">
    <property type="component" value="Linkage Group LG15"/>
</dbReference>
<sequence length="170" mass="19141">MWRRYKADRDFGGATTAGMEAGCKTSVSQNVRAWKPIHSSDRMTTERANDDRGSNEQRHADNRLEWMVEVVDRKVSTEGSLESFVIPFSLTVRGFFPNNPSTINGCGTVLLERRTKQRSKEEQRKAKHCGAAKRAPGSRRKKGRAALLGAALLGKPEPCNRKGQNRKKRR</sequence>
<dbReference type="EMBL" id="CM018038">
    <property type="protein sequence ID" value="KAA8538234.1"/>
    <property type="molecule type" value="Genomic_DNA"/>
</dbReference>
<keyword evidence="3" id="KW-1185">Reference proteome</keyword>
<reference evidence="2 3" key="1">
    <citation type="submission" date="2019-09" db="EMBL/GenBank/DDBJ databases">
        <title>A chromosome-level genome assembly of the Chinese tupelo Nyssa sinensis.</title>
        <authorList>
            <person name="Yang X."/>
            <person name="Kang M."/>
            <person name="Yang Y."/>
            <person name="Xiong H."/>
            <person name="Wang M."/>
            <person name="Zhang Z."/>
            <person name="Wang Z."/>
            <person name="Wu H."/>
            <person name="Ma T."/>
            <person name="Liu J."/>
            <person name="Xi Z."/>
        </authorList>
    </citation>
    <scope>NUCLEOTIDE SEQUENCE [LARGE SCALE GENOMIC DNA]</scope>
    <source>
        <strain evidence="2">J267</strain>
        <tissue evidence="2">Leaf</tissue>
    </source>
</reference>
<gene>
    <name evidence="2" type="ORF">F0562_027943</name>
</gene>
<protein>
    <submittedName>
        <fullName evidence="2">Uncharacterized protein</fullName>
    </submittedName>
</protein>
<evidence type="ECO:0000313" key="3">
    <source>
        <dbReference type="Proteomes" id="UP000325577"/>
    </source>
</evidence>
<dbReference type="AlphaFoldDB" id="A0A5J5B6N0"/>
<feature type="region of interest" description="Disordered" evidence="1">
    <location>
        <begin position="117"/>
        <end position="170"/>
    </location>
</feature>
<evidence type="ECO:0000256" key="1">
    <source>
        <dbReference type="SAM" id="MobiDB-lite"/>
    </source>
</evidence>
<accession>A0A5J5B6N0</accession>
<organism evidence="2 3">
    <name type="scientific">Nyssa sinensis</name>
    <dbReference type="NCBI Taxonomy" id="561372"/>
    <lineage>
        <taxon>Eukaryota</taxon>
        <taxon>Viridiplantae</taxon>
        <taxon>Streptophyta</taxon>
        <taxon>Embryophyta</taxon>
        <taxon>Tracheophyta</taxon>
        <taxon>Spermatophyta</taxon>
        <taxon>Magnoliopsida</taxon>
        <taxon>eudicotyledons</taxon>
        <taxon>Gunneridae</taxon>
        <taxon>Pentapetalae</taxon>
        <taxon>asterids</taxon>
        <taxon>Cornales</taxon>
        <taxon>Nyssaceae</taxon>
        <taxon>Nyssa</taxon>
    </lineage>
</organism>
<proteinExistence type="predicted"/>
<feature type="compositionally biased region" description="Basic and acidic residues" evidence="1">
    <location>
        <begin position="38"/>
        <end position="60"/>
    </location>
</feature>
<name>A0A5J5B6N0_9ASTE</name>